<evidence type="ECO:0000256" key="1">
    <source>
        <dbReference type="SAM" id="Phobius"/>
    </source>
</evidence>
<dbReference type="Pfam" id="PF10675">
    <property type="entry name" value="DUF2489"/>
    <property type="match status" value="1"/>
</dbReference>
<keyword evidence="1" id="KW-0472">Membrane</keyword>
<dbReference type="EMBL" id="REFJ01000002">
    <property type="protein sequence ID" value="RMA81070.1"/>
    <property type="molecule type" value="Genomic_DNA"/>
</dbReference>
<organism evidence="3 4">
    <name type="scientific">Umboniibacter marinipuniceus</name>
    <dbReference type="NCBI Taxonomy" id="569599"/>
    <lineage>
        <taxon>Bacteria</taxon>
        <taxon>Pseudomonadati</taxon>
        <taxon>Pseudomonadota</taxon>
        <taxon>Gammaproteobacteria</taxon>
        <taxon>Cellvibrionales</taxon>
        <taxon>Cellvibrionaceae</taxon>
        <taxon>Umboniibacter</taxon>
    </lineage>
</organism>
<evidence type="ECO:0000313" key="3">
    <source>
        <dbReference type="EMBL" id="RMA81070.1"/>
    </source>
</evidence>
<protein>
    <submittedName>
        <fullName evidence="3">Uncharacterized protein DUF2489</fullName>
    </submittedName>
</protein>
<feature type="domain" description="DUF2489" evidence="2">
    <location>
        <begin position="17"/>
        <end position="148"/>
    </location>
</feature>
<feature type="transmembrane region" description="Helical" evidence="1">
    <location>
        <begin position="6"/>
        <end position="25"/>
    </location>
</feature>
<keyword evidence="4" id="KW-1185">Reference proteome</keyword>
<accession>A0A3M0A8B9</accession>
<keyword evidence="1" id="KW-0812">Transmembrane</keyword>
<name>A0A3M0A8B9_9GAMM</name>
<comment type="caution">
    <text evidence="3">The sequence shown here is derived from an EMBL/GenBank/DDBJ whole genome shotgun (WGS) entry which is preliminary data.</text>
</comment>
<gene>
    <name evidence="3" type="ORF">DFR27_0862</name>
</gene>
<proteinExistence type="predicted"/>
<sequence>MLTATILIGFILAISIIVVLAIYALKLTKQVKQVQADQALKLKDIEVRAEAAMDEVALGITVLARAHLQGELSSTEACLRICHSMDQLQLSSLYRGIYPAIFEVSDRAQDFPIMAAYKALSPKEQFKLDRQRDELEQEFEESVKRSMTGLSTFERPKFDDAAA</sequence>
<keyword evidence="1" id="KW-1133">Transmembrane helix</keyword>
<dbReference type="InterPro" id="IPR019617">
    <property type="entry name" value="DUF2489"/>
</dbReference>
<evidence type="ECO:0000313" key="4">
    <source>
        <dbReference type="Proteomes" id="UP000267187"/>
    </source>
</evidence>
<evidence type="ECO:0000259" key="2">
    <source>
        <dbReference type="Pfam" id="PF10675"/>
    </source>
</evidence>
<dbReference type="AlphaFoldDB" id="A0A3M0A8B9"/>
<dbReference type="RefSeq" id="WP_121876234.1">
    <property type="nucleotide sequence ID" value="NZ_REFJ01000002.1"/>
</dbReference>
<dbReference type="Proteomes" id="UP000267187">
    <property type="component" value="Unassembled WGS sequence"/>
</dbReference>
<dbReference type="OrthoDB" id="5740155at2"/>
<reference evidence="3 4" key="1">
    <citation type="submission" date="2018-10" db="EMBL/GenBank/DDBJ databases">
        <title>Genomic Encyclopedia of Type Strains, Phase IV (KMG-IV): sequencing the most valuable type-strain genomes for metagenomic binning, comparative biology and taxonomic classification.</title>
        <authorList>
            <person name="Goeker M."/>
        </authorList>
    </citation>
    <scope>NUCLEOTIDE SEQUENCE [LARGE SCALE GENOMIC DNA]</scope>
    <source>
        <strain evidence="3 4">DSM 25080</strain>
    </source>
</reference>